<dbReference type="Proteomes" id="UP000019028">
    <property type="component" value="Chromosome"/>
</dbReference>
<gene>
    <name evidence="14" type="ORF">Sant_0517</name>
</gene>
<dbReference type="FunFam" id="3.40.50.720:FF:000307">
    <property type="entry name" value="2-dehydropantoate 2-reductase"/>
    <property type="match status" value="1"/>
</dbReference>
<evidence type="ECO:0000256" key="6">
    <source>
        <dbReference type="ARBA" id="ARBA00022655"/>
    </source>
</evidence>
<dbReference type="UniPathway" id="UPA00028">
    <property type="reaction ID" value="UER00004"/>
</dbReference>
<feature type="domain" description="Ketopantoate reductase N-terminal" evidence="12">
    <location>
        <begin position="3"/>
        <end position="151"/>
    </location>
</feature>
<name>W0HP72_9GAMM</name>
<accession>W0HP72</accession>
<dbReference type="SUPFAM" id="SSF51735">
    <property type="entry name" value="NAD(P)-binding Rossmann-fold domains"/>
    <property type="match status" value="1"/>
</dbReference>
<evidence type="ECO:0000256" key="10">
    <source>
        <dbReference type="ARBA" id="ARBA00048793"/>
    </source>
</evidence>
<evidence type="ECO:0000256" key="2">
    <source>
        <dbReference type="ARBA" id="ARBA00004994"/>
    </source>
</evidence>
<dbReference type="PANTHER" id="PTHR21708">
    <property type="entry name" value="PROBABLE 2-DEHYDROPANTOATE 2-REDUCTASE"/>
    <property type="match status" value="1"/>
</dbReference>
<evidence type="ECO:0000313" key="14">
    <source>
        <dbReference type="EMBL" id="AHF75614.1"/>
    </source>
</evidence>
<dbReference type="EMBL" id="CP006569">
    <property type="protein sequence ID" value="AHF75614.1"/>
    <property type="molecule type" value="Genomic_DNA"/>
</dbReference>
<dbReference type="NCBIfam" id="TIGR00745">
    <property type="entry name" value="apbA_panE"/>
    <property type="match status" value="1"/>
</dbReference>
<dbReference type="Gene3D" id="3.40.50.720">
    <property type="entry name" value="NAD(P)-binding Rossmann-like Domain"/>
    <property type="match status" value="1"/>
</dbReference>
<dbReference type="InterPro" id="IPR013332">
    <property type="entry name" value="KPR_N"/>
</dbReference>
<dbReference type="PATRIC" id="fig|1239307.3.peg.550"/>
<dbReference type="EC" id="1.1.1.169" evidence="4 11"/>
<protein>
    <recommendedName>
        <fullName evidence="5 11">2-dehydropantoate 2-reductase</fullName>
        <ecNumber evidence="4 11">1.1.1.169</ecNumber>
    </recommendedName>
    <alternativeName>
        <fullName evidence="9 11">Ketopantoate reductase</fullName>
    </alternativeName>
</protein>
<comment type="pathway">
    <text evidence="2 11">Cofactor biosynthesis; (R)-pantothenate biosynthesis; (R)-pantoate from 3-methyl-2-oxobutanoate: step 2/2.</text>
</comment>
<dbReference type="InterPro" id="IPR013752">
    <property type="entry name" value="KPA_reductase"/>
</dbReference>
<dbReference type="Gene3D" id="1.10.1040.10">
    <property type="entry name" value="N-(1-d-carboxylethyl)-l-norvaline Dehydrogenase, domain 2"/>
    <property type="match status" value="1"/>
</dbReference>
<dbReference type="FunFam" id="1.10.1040.10:FF:000017">
    <property type="entry name" value="2-dehydropantoate 2-reductase"/>
    <property type="match status" value="1"/>
</dbReference>
<proteinExistence type="inferred from homology"/>
<dbReference type="InterPro" id="IPR003710">
    <property type="entry name" value="ApbA"/>
</dbReference>
<dbReference type="HOGENOM" id="CLU_031468_6_1_6"/>
<keyword evidence="6 11" id="KW-0566">Pantothenate biosynthesis</keyword>
<dbReference type="AlphaFoldDB" id="W0HP72"/>
<reference evidence="14 15" key="1">
    <citation type="journal article" date="2014" name="Genome Biol. Evol.">
        <title>Genome degeneration and adaptation in a nascent stage of symbiosis.</title>
        <authorList>
            <person name="Oakeson K.F."/>
            <person name="Gil R."/>
            <person name="Clayton A.L."/>
            <person name="Dunn D.M."/>
            <person name="von Niederhausern A.C."/>
            <person name="Hamil C."/>
            <person name="Aoyagi A."/>
            <person name="Duval B."/>
            <person name="Baca A."/>
            <person name="Silva F.J."/>
            <person name="Vallier A."/>
            <person name="Jackson D.G."/>
            <person name="Latorre A."/>
            <person name="Weiss R.B."/>
            <person name="Heddi A."/>
            <person name="Moya A."/>
            <person name="Dale C."/>
        </authorList>
    </citation>
    <scope>NUCLEOTIDE SEQUENCE [LARGE SCALE GENOMIC DNA]</scope>
    <source>
        <strain evidence="14 15">HS1</strain>
    </source>
</reference>
<dbReference type="InterPro" id="IPR051402">
    <property type="entry name" value="KPR-Related"/>
</dbReference>
<evidence type="ECO:0000256" key="9">
    <source>
        <dbReference type="ARBA" id="ARBA00032024"/>
    </source>
</evidence>
<dbReference type="Pfam" id="PF02558">
    <property type="entry name" value="ApbA"/>
    <property type="match status" value="1"/>
</dbReference>
<evidence type="ECO:0000259" key="13">
    <source>
        <dbReference type="Pfam" id="PF08546"/>
    </source>
</evidence>
<evidence type="ECO:0000313" key="15">
    <source>
        <dbReference type="Proteomes" id="UP000019028"/>
    </source>
</evidence>
<dbReference type="GO" id="GO:0008677">
    <property type="term" value="F:2-dehydropantoate 2-reductase activity"/>
    <property type="evidence" value="ECO:0007669"/>
    <property type="project" value="UniProtKB-EC"/>
</dbReference>
<dbReference type="RefSeq" id="WP_025420744.1">
    <property type="nucleotide sequence ID" value="NZ_CP006569.1"/>
</dbReference>
<keyword evidence="15" id="KW-1185">Reference proteome</keyword>
<dbReference type="GO" id="GO:0015940">
    <property type="term" value="P:pantothenate biosynthetic process"/>
    <property type="evidence" value="ECO:0007669"/>
    <property type="project" value="UniProtKB-UniPathway"/>
</dbReference>
<dbReference type="NCBIfam" id="NF005094">
    <property type="entry name" value="PRK06522.2-5"/>
    <property type="match status" value="1"/>
</dbReference>
<dbReference type="OrthoDB" id="9796561at2"/>
<dbReference type="InterPro" id="IPR036291">
    <property type="entry name" value="NAD(P)-bd_dom_sf"/>
</dbReference>
<dbReference type="Pfam" id="PF08546">
    <property type="entry name" value="ApbA_C"/>
    <property type="match status" value="1"/>
</dbReference>
<dbReference type="InterPro" id="IPR008927">
    <property type="entry name" value="6-PGluconate_DH-like_C_sf"/>
</dbReference>
<dbReference type="InterPro" id="IPR013328">
    <property type="entry name" value="6PGD_dom2"/>
</dbReference>
<evidence type="ECO:0000256" key="4">
    <source>
        <dbReference type="ARBA" id="ARBA00013014"/>
    </source>
</evidence>
<evidence type="ECO:0000256" key="3">
    <source>
        <dbReference type="ARBA" id="ARBA00007870"/>
    </source>
</evidence>
<dbReference type="KEGG" id="sod:Sant_0517"/>
<feature type="domain" description="Ketopantoate reductase C-terminal" evidence="13">
    <location>
        <begin position="178"/>
        <end position="300"/>
    </location>
</feature>
<dbReference type="SUPFAM" id="SSF48179">
    <property type="entry name" value="6-phosphogluconate dehydrogenase C-terminal domain-like"/>
    <property type="match status" value="1"/>
</dbReference>
<evidence type="ECO:0000256" key="8">
    <source>
        <dbReference type="ARBA" id="ARBA00023002"/>
    </source>
</evidence>
<comment type="similarity">
    <text evidence="3 11">Belongs to the ketopantoate reductase family.</text>
</comment>
<dbReference type="GO" id="GO:0005737">
    <property type="term" value="C:cytoplasm"/>
    <property type="evidence" value="ECO:0007669"/>
    <property type="project" value="TreeGrafter"/>
</dbReference>
<keyword evidence="8 11" id="KW-0560">Oxidoreductase</keyword>
<evidence type="ECO:0000256" key="7">
    <source>
        <dbReference type="ARBA" id="ARBA00022857"/>
    </source>
</evidence>
<organism evidence="14 15">
    <name type="scientific">Sodalis praecaptivus</name>
    <dbReference type="NCBI Taxonomy" id="1239307"/>
    <lineage>
        <taxon>Bacteria</taxon>
        <taxon>Pseudomonadati</taxon>
        <taxon>Pseudomonadota</taxon>
        <taxon>Gammaproteobacteria</taxon>
        <taxon>Enterobacterales</taxon>
        <taxon>Bruguierivoracaceae</taxon>
        <taxon>Sodalis</taxon>
    </lineage>
</organism>
<keyword evidence="7 11" id="KW-0521">NADP</keyword>
<evidence type="ECO:0000256" key="1">
    <source>
        <dbReference type="ARBA" id="ARBA00002919"/>
    </source>
</evidence>
<evidence type="ECO:0000259" key="12">
    <source>
        <dbReference type="Pfam" id="PF02558"/>
    </source>
</evidence>
<evidence type="ECO:0000256" key="5">
    <source>
        <dbReference type="ARBA" id="ARBA00019465"/>
    </source>
</evidence>
<dbReference type="PANTHER" id="PTHR21708:SF26">
    <property type="entry name" value="2-DEHYDROPANTOATE 2-REDUCTASE"/>
    <property type="match status" value="1"/>
</dbReference>
<comment type="function">
    <text evidence="1 11">Catalyzes the NADPH-dependent reduction of ketopantoate into pantoic acid.</text>
</comment>
<comment type="catalytic activity">
    <reaction evidence="10 11">
        <text>(R)-pantoate + NADP(+) = 2-dehydropantoate + NADPH + H(+)</text>
        <dbReference type="Rhea" id="RHEA:16233"/>
        <dbReference type="ChEBI" id="CHEBI:11561"/>
        <dbReference type="ChEBI" id="CHEBI:15378"/>
        <dbReference type="ChEBI" id="CHEBI:15980"/>
        <dbReference type="ChEBI" id="CHEBI:57783"/>
        <dbReference type="ChEBI" id="CHEBI:58349"/>
        <dbReference type="EC" id="1.1.1.169"/>
    </reaction>
</comment>
<evidence type="ECO:0000256" key="11">
    <source>
        <dbReference type="RuleBase" id="RU362068"/>
    </source>
</evidence>
<sequence>MRILVVGAGATGGYFGGRLAEAGRDVTFLVRRTRAQTLRQHGLQIISPCGDVVLRPTLVEAGDLADHYDVILLTVKAFSLAAAMEDIAPAVGPETAIVPLLNGMGHLARLRERFGAEAVMGGVCKIAATLDAQGRIVHFTPPHQLFYGELDDSRSARLARIDAALRNAGFDACAAPSITTALWEKWILLSSLGGITCLMRGTIGQVAAAPGGEAFARALIEEVASVAEAGGYRRRDEVIAETTALLTQQGSPMTSSLYRDLIAGNAVEADQIIGDLKARADRAGLPVPLISAVWTHLSVYQQNRG</sequence>